<dbReference type="Gene3D" id="1.10.10.2830">
    <property type="match status" value="1"/>
</dbReference>
<dbReference type="InterPro" id="IPR003115">
    <property type="entry name" value="ParB_N"/>
</dbReference>
<dbReference type="AlphaFoldDB" id="A0A1I2UEY0"/>
<comment type="similarity">
    <text evidence="1">Belongs to the ParB family.</text>
</comment>
<dbReference type="FunFam" id="3.90.1530.30:FF:000001">
    <property type="entry name" value="Chromosome partitioning protein ParB"/>
    <property type="match status" value="1"/>
</dbReference>
<dbReference type="GO" id="GO:0045881">
    <property type="term" value="P:positive regulation of sporulation resulting in formation of a cellular spore"/>
    <property type="evidence" value="ECO:0007669"/>
    <property type="project" value="TreeGrafter"/>
</dbReference>
<dbReference type="RefSeq" id="WP_092286666.1">
    <property type="nucleotide sequence ID" value="NZ_FOPJ01000013.1"/>
</dbReference>
<dbReference type="Gene3D" id="3.90.1530.30">
    <property type="match status" value="1"/>
</dbReference>
<dbReference type="CDD" id="cd16393">
    <property type="entry name" value="SPO0J_N"/>
    <property type="match status" value="1"/>
</dbReference>
<dbReference type="InterPro" id="IPR050336">
    <property type="entry name" value="Chromosome_partition/occlusion"/>
</dbReference>
<evidence type="ECO:0000256" key="3">
    <source>
        <dbReference type="ARBA" id="ARBA00023125"/>
    </source>
</evidence>
<evidence type="ECO:0000256" key="4">
    <source>
        <dbReference type="SAM" id="MobiDB-lite"/>
    </source>
</evidence>
<dbReference type="GO" id="GO:0003677">
    <property type="term" value="F:DNA binding"/>
    <property type="evidence" value="ECO:0007669"/>
    <property type="project" value="UniProtKB-KW"/>
</dbReference>
<accession>A0A1I2UEY0</accession>
<evidence type="ECO:0000256" key="2">
    <source>
        <dbReference type="ARBA" id="ARBA00022829"/>
    </source>
</evidence>
<evidence type="ECO:0000313" key="6">
    <source>
        <dbReference type="EMBL" id="SFG75734.1"/>
    </source>
</evidence>
<dbReference type="InterPro" id="IPR004437">
    <property type="entry name" value="ParB/RepB/Spo0J"/>
</dbReference>
<dbReference type="NCBIfam" id="TIGR00180">
    <property type="entry name" value="parB_part"/>
    <property type="match status" value="1"/>
</dbReference>
<organism evidence="6 7">
    <name type="scientific">Corynebacterium spheniscorum</name>
    <dbReference type="NCBI Taxonomy" id="185761"/>
    <lineage>
        <taxon>Bacteria</taxon>
        <taxon>Bacillati</taxon>
        <taxon>Actinomycetota</taxon>
        <taxon>Actinomycetes</taxon>
        <taxon>Mycobacteriales</taxon>
        <taxon>Corynebacteriaceae</taxon>
        <taxon>Corynebacterium</taxon>
    </lineage>
</organism>
<dbReference type="Pfam" id="PF17762">
    <property type="entry name" value="HTH_ParB"/>
    <property type="match status" value="1"/>
</dbReference>
<dbReference type="EMBL" id="FOPJ01000013">
    <property type="protein sequence ID" value="SFG75734.1"/>
    <property type="molecule type" value="Genomic_DNA"/>
</dbReference>
<reference evidence="6 7" key="1">
    <citation type="submission" date="2016-10" db="EMBL/GenBank/DDBJ databases">
        <authorList>
            <person name="de Groot N.N."/>
        </authorList>
    </citation>
    <scope>NUCLEOTIDE SEQUENCE [LARGE SCALE GENOMIC DNA]</scope>
    <source>
        <strain>J11</strain>
        <strain evidence="7">PG 39</strain>
    </source>
</reference>
<evidence type="ECO:0000313" key="7">
    <source>
        <dbReference type="Proteomes" id="UP000199065"/>
    </source>
</evidence>
<dbReference type="FunFam" id="1.10.10.2830:FF:000001">
    <property type="entry name" value="Chromosome partitioning protein ParB"/>
    <property type="match status" value="1"/>
</dbReference>
<keyword evidence="7" id="KW-1185">Reference proteome</keyword>
<name>A0A1I2UEY0_9CORY</name>
<dbReference type="OrthoDB" id="9802051at2"/>
<keyword evidence="2" id="KW-0159">Chromosome partition</keyword>
<keyword evidence="3" id="KW-0238">DNA-binding</keyword>
<feature type="region of interest" description="Disordered" evidence="4">
    <location>
        <begin position="1"/>
        <end position="135"/>
    </location>
</feature>
<dbReference type="STRING" id="185761.SAMN05660282_01855"/>
<dbReference type="Proteomes" id="UP000199065">
    <property type="component" value="Unassembled WGS sequence"/>
</dbReference>
<gene>
    <name evidence="6" type="ORF">SAMN05660282_01855</name>
</gene>
<dbReference type="GO" id="GO:0005694">
    <property type="term" value="C:chromosome"/>
    <property type="evidence" value="ECO:0007669"/>
    <property type="project" value="TreeGrafter"/>
</dbReference>
<dbReference type="InterPro" id="IPR041468">
    <property type="entry name" value="HTH_ParB/Spo0J"/>
</dbReference>
<sequence>MAAEKPRGGLGRGLAALIPSSPAQSPRLGDSAADIVLGGNSRSRAAAEALAAEALAQEAQSQAQKPSRSSSAKKSSGKQSTKPAAKKNANAKKAAEKTTGAKKSASKNNAADAPKPVGQNPKGPNSFGGVAGPNMSALMADTEHAGQVDGLPSVGDVGATYREIPIGEIIPNPRQPRQVFDEEAMSELVHSIKEFGLMQPIVVRRSDSEDAYEIIMGERRWRASAKAGLHYIPAIIRDTSDDNLLRDALLENIHRVQLNPLEEAAAYQQLLEEFDVTQAELADRLGRSRPVITNMIRLLALPVSVQRKVASGVLSAGHARALLGLRVGGAKEKEELADRIVAEGLSVRATEEAVTLLNRGDAPKQRTKKAPIAQPEFASRAAERLADVWDTRVTVSVGKRKGKIVVEFSDEQDLDRILGLINKQ</sequence>
<dbReference type="SMART" id="SM00470">
    <property type="entry name" value="ParB"/>
    <property type="match status" value="1"/>
</dbReference>
<dbReference type="PANTHER" id="PTHR33375">
    <property type="entry name" value="CHROMOSOME-PARTITIONING PROTEIN PARB-RELATED"/>
    <property type="match status" value="1"/>
</dbReference>
<dbReference type="Pfam" id="PF02195">
    <property type="entry name" value="ParB_N"/>
    <property type="match status" value="1"/>
</dbReference>
<dbReference type="PANTHER" id="PTHR33375:SF1">
    <property type="entry name" value="CHROMOSOME-PARTITIONING PROTEIN PARB-RELATED"/>
    <property type="match status" value="1"/>
</dbReference>
<dbReference type="GO" id="GO:0007059">
    <property type="term" value="P:chromosome segregation"/>
    <property type="evidence" value="ECO:0007669"/>
    <property type="project" value="UniProtKB-KW"/>
</dbReference>
<protein>
    <submittedName>
        <fullName evidence="6">Chromosome partitioning protein, ParB family</fullName>
    </submittedName>
</protein>
<dbReference type="SUPFAM" id="SSF110849">
    <property type="entry name" value="ParB/Sulfiredoxin"/>
    <property type="match status" value="1"/>
</dbReference>
<feature type="compositionally biased region" description="Low complexity" evidence="4">
    <location>
        <begin position="41"/>
        <end position="116"/>
    </location>
</feature>
<proteinExistence type="inferred from homology"/>
<feature type="domain" description="ParB-like N-terminal" evidence="5">
    <location>
        <begin position="162"/>
        <end position="253"/>
    </location>
</feature>
<evidence type="ECO:0000256" key="1">
    <source>
        <dbReference type="ARBA" id="ARBA00006295"/>
    </source>
</evidence>
<evidence type="ECO:0000259" key="5">
    <source>
        <dbReference type="SMART" id="SM00470"/>
    </source>
</evidence>
<dbReference type="InterPro" id="IPR036086">
    <property type="entry name" value="ParB/Sulfiredoxin_sf"/>
</dbReference>
<dbReference type="SUPFAM" id="SSF109709">
    <property type="entry name" value="KorB DNA-binding domain-like"/>
    <property type="match status" value="1"/>
</dbReference>